<dbReference type="EMBL" id="CP038149">
    <property type="protein sequence ID" value="QBQ99219.1"/>
    <property type="molecule type" value="Genomic_DNA"/>
</dbReference>
<dbReference type="OrthoDB" id="9112824at2"/>
<dbReference type="KEGG" id="ppai:E1956_18615"/>
<name>A0A4P7CY19_9BURK</name>
<evidence type="ECO:0000313" key="2">
    <source>
        <dbReference type="EMBL" id="QBQ99219.1"/>
    </source>
</evidence>
<organism evidence="2 3">
    <name type="scientific">Paraburkholderia pallida</name>
    <dbReference type="NCBI Taxonomy" id="2547399"/>
    <lineage>
        <taxon>Bacteria</taxon>
        <taxon>Pseudomonadati</taxon>
        <taxon>Pseudomonadota</taxon>
        <taxon>Betaproteobacteria</taxon>
        <taxon>Burkholderiales</taxon>
        <taxon>Burkholderiaceae</taxon>
        <taxon>Paraburkholderia</taxon>
    </lineage>
</organism>
<dbReference type="Proteomes" id="UP000295727">
    <property type="component" value="Chromosome 2"/>
</dbReference>
<evidence type="ECO:0000256" key="1">
    <source>
        <dbReference type="SAM" id="MobiDB-lite"/>
    </source>
</evidence>
<accession>A0A4P7CY19</accession>
<feature type="region of interest" description="Disordered" evidence="1">
    <location>
        <begin position="44"/>
        <end position="69"/>
    </location>
</feature>
<keyword evidence="3" id="KW-1185">Reference proteome</keyword>
<sequence length="69" mass="7819">MHALPPVTPEQIAREFREMRCTGSAMEALSPGPLRRVLEAAARRRVKHEESRPRAIAHDGRRRASGDFE</sequence>
<reference evidence="2 3" key="1">
    <citation type="submission" date="2019-03" db="EMBL/GenBank/DDBJ databases">
        <title>Paraburkholderia sp. 7MH5, isolated from subtropical forest soil.</title>
        <authorList>
            <person name="Gao Z.-H."/>
            <person name="Qiu L.-H."/>
        </authorList>
    </citation>
    <scope>NUCLEOTIDE SEQUENCE [LARGE SCALE GENOMIC DNA]</scope>
    <source>
        <strain evidence="2 3">7MH5</strain>
    </source>
</reference>
<gene>
    <name evidence="2" type="ORF">E1956_18615</name>
</gene>
<proteinExistence type="predicted"/>
<protein>
    <submittedName>
        <fullName evidence="2">Uncharacterized protein</fullName>
    </submittedName>
</protein>
<dbReference type="RefSeq" id="WP_134751770.1">
    <property type="nucleotide sequence ID" value="NZ_CP038149.1"/>
</dbReference>
<evidence type="ECO:0000313" key="3">
    <source>
        <dbReference type="Proteomes" id="UP000295727"/>
    </source>
</evidence>
<dbReference type="AlphaFoldDB" id="A0A4P7CY19"/>